<protein>
    <submittedName>
        <fullName evidence="2">Uncharacterized protein</fullName>
    </submittedName>
</protein>
<name>A0A2T7A012_TUBBO</name>
<evidence type="ECO:0000256" key="1">
    <source>
        <dbReference type="SAM" id="MobiDB-lite"/>
    </source>
</evidence>
<reference evidence="2 3" key="1">
    <citation type="submission" date="2017-04" db="EMBL/GenBank/DDBJ databases">
        <title>Draft genome sequence of Tuber borchii Vittad., a whitish edible truffle.</title>
        <authorList>
            <consortium name="DOE Joint Genome Institute"/>
            <person name="Murat C."/>
            <person name="Kuo A."/>
            <person name="Barry K.W."/>
            <person name="Clum A."/>
            <person name="Dockter R.B."/>
            <person name="Fauchery L."/>
            <person name="Iotti M."/>
            <person name="Kohler A."/>
            <person name="Labutti K."/>
            <person name="Lindquist E.A."/>
            <person name="Lipzen A."/>
            <person name="Ohm R.A."/>
            <person name="Wang M."/>
            <person name="Grigoriev I.V."/>
            <person name="Zambonelli A."/>
            <person name="Martin F.M."/>
        </authorList>
    </citation>
    <scope>NUCLEOTIDE SEQUENCE [LARGE SCALE GENOMIC DNA]</scope>
    <source>
        <strain evidence="2 3">Tbo3840</strain>
    </source>
</reference>
<feature type="compositionally biased region" description="Basic and acidic residues" evidence="1">
    <location>
        <begin position="281"/>
        <end position="315"/>
    </location>
</feature>
<dbReference type="Proteomes" id="UP000244722">
    <property type="component" value="Unassembled WGS sequence"/>
</dbReference>
<gene>
    <name evidence="2" type="ORF">B9Z19DRAFT_1122608</name>
</gene>
<feature type="compositionally biased region" description="Acidic residues" evidence="1">
    <location>
        <begin position="96"/>
        <end position="107"/>
    </location>
</feature>
<organism evidence="2 3">
    <name type="scientific">Tuber borchii</name>
    <name type="common">White truffle</name>
    <dbReference type="NCBI Taxonomy" id="42251"/>
    <lineage>
        <taxon>Eukaryota</taxon>
        <taxon>Fungi</taxon>
        <taxon>Dikarya</taxon>
        <taxon>Ascomycota</taxon>
        <taxon>Pezizomycotina</taxon>
        <taxon>Pezizomycetes</taxon>
        <taxon>Pezizales</taxon>
        <taxon>Tuberaceae</taxon>
        <taxon>Tuber</taxon>
    </lineage>
</organism>
<feature type="region of interest" description="Disordered" evidence="1">
    <location>
        <begin position="1"/>
        <end position="107"/>
    </location>
</feature>
<feature type="compositionally biased region" description="Basic and acidic residues" evidence="1">
    <location>
        <begin position="82"/>
        <end position="95"/>
    </location>
</feature>
<dbReference type="EMBL" id="NESQ01000051">
    <property type="protein sequence ID" value="PUU81088.1"/>
    <property type="molecule type" value="Genomic_DNA"/>
</dbReference>
<evidence type="ECO:0000313" key="2">
    <source>
        <dbReference type="EMBL" id="PUU81088.1"/>
    </source>
</evidence>
<evidence type="ECO:0000313" key="3">
    <source>
        <dbReference type="Proteomes" id="UP000244722"/>
    </source>
</evidence>
<dbReference type="OrthoDB" id="8068875at2759"/>
<feature type="compositionally biased region" description="Acidic residues" evidence="1">
    <location>
        <begin position="1"/>
        <end position="22"/>
    </location>
</feature>
<feature type="region of interest" description="Disordered" evidence="1">
    <location>
        <begin position="281"/>
        <end position="338"/>
    </location>
</feature>
<dbReference type="AlphaFoldDB" id="A0A2T7A012"/>
<accession>A0A2T7A012</accession>
<dbReference type="STRING" id="42251.A0A2T7A012"/>
<keyword evidence="3" id="KW-1185">Reference proteome</keyword>
<comment type="caution">
    <text evidence="2">The sequence shown here is derived from an EMBL/GenBank/DDBJ whole genome shotgun (WGS) entry which is preliminary data.</text>
</comment>
<feature type="compositionally biased region" description="Acidic residues" evidence="1">
    <location>
        <begin position="30"/>
        <end position="69"/>
    </location>
</feature>
<proteinExistence type="predicted"/>
<sequence length="496" mass="55421">MDDDEMETEEEMEDEGDSEISEEEHKEGEGMDVEIVVEAEQASEDDEGDDDDEDSDDIDDKVEILDEIAQDQVHYESGGGSDEAREPGYEDRDVGFIDDDAEEDDQGDNIDEEEAMIQEDYEDDKGTCSAAPWGWANETGEAPKMARAHPRGHGGWYPLGPQCQREQAIIATWVAQLREPPTMWIKTHFYSRIRTMNRPPPGQPTIVAKNSWEIGFVPTLTTGRWTAESRLFFNSSTPDRVLRVVNTILVLLVPLAIEKERITKEKQEKGRLEIIQVEEEPNKKEEEERITGEKAGEEERIRKEAEEQEATERGAAETADATEAASESDALDGENGPKVDEALEAPRVEAGPSNPAAPRATLMIRGREMDITRMDIDPGGVLYWQFSQFVEMPRVARANGARHPAEPELKQIKPLRKSVIQLDKAGVATLLRLMLIPQGGSTRLTLHEILLNICKKRQNFAEVVSLLLSILQDSGSEMVAVEHGFVQLSVRESVSG</sequence>
<feature type="compositionally biased region" description="Low complexity" evidence="1">
    <location>
        <begin position="316"/>
        <end position="327"/>
    </location>
</feature>